<reference evidence="2 3" key="1">
    <citation type="submission" date="2015-03" db="EMBL/GenBank/DDBJ databases">
        <authorList>
            <consortium name="Pathogen Informatics"/>
        </authorList>
    </citation>
    <scope>NUCLEOTIDE SEQUENCE [LARGE SCALE GENOMIC DNA]</scope>
    <source>
        <strain evidence="2 3">A1104</strain>
    </source>
</reference>
<dbReference type="Proteomes" id="UP000041314">
    <property type="component" value="Unassembled WGS sequence"/>
</dbReference>
<accession>A0A655DD65</accession>
<gene>
    <name evidence="2" type="ORF">ERS008198_03116</name>
</gene>
<proteinExistence type="predicted"/>
<organism evidence="2 3">
    <name type="scientific">Salmonella enterica subsp. enterica serovar Bovismorbificans</name>
    <dbReference type="NCBI Taxonomy" id="58097"/>
    <lineage>
        <taxon>Bacteria</taxon>
        <taxon>Pseudomonadati</taxon>
        <taxon>Pseudomonadota</taxon>
        <taxon>Gammaproteobacteria</taxon>
        <taxon>Enterobacterales</taxon>
        <taxon>Enterobacteriaceae</taxon>
        <taxon>Salmonella</taxon>
    </lineage>
</organism>
<dbReference type="AlphaFoldDB" id="A0A655DD65"/>
<protein>
    <submittedName>
        <fullName evidence="2">Uncharacterized protein</fullName>
    </submittedName>
</protein>
<evidence type="ECO:0000313" key="2">
    <source>
        <dbReference type="EMBL" id="CNU58372.1"/>
    </source>
</evidence>
<evidence type="ECO:0000313" key="3">
    <source>
        <dbReference type="Proteomes" id="UP000041314"/>
    </source>
</evidence>
<name>A0A655DD65_SALET</name>
<feature type="region of interest" description="Disordered" evidence="1">
    <location>
        <begin position="119"/>
        <end position="138"/>
    </location>
</feature>
<feature type="compositionally biased region" description="Polar residues" evidence="1">
    <location>
        <begin position="129"/>
        <end position="138"/>
    </location>
</feature>
<sequence length="138" mass="15415">MLRDKYRMAPHRRLLTIIRRVSWRQSLGDKIGGVFINHLRAFIPAILSFFYPETKTRTKCRSRQAGKERFKRIHQYTERPNVCVNCSSAAIPAREFPAGSSSGLQTAIAISCGTMATIPPPTPDLAGNPTRQANSPAF</sequence>
<dbReference type="EMBL" id="CQPA01000027">
    <property type="protein sequence ID" value="CNU58372.1"/>
    <property type="molecule type" value="Genomic_DNA"/>
</dbReference>
<evidence type="ECO:0000256" key="1">
    <source>
        <dbReference type="SAM" id="MobiDB-lite"/>
    </source>
</evidence>